<gene>
    <name evidence="1" type="ORF">L2E82_11541</name>
</gene>
<reference evidence="1 2" key="2">
    <citation type="journal article" date="2022" name="Mol. Ecol. Resour.">
        <title>The genomes of chicory, endive, great burdock and yacon provide insights into Asteraceae paleo-polyploidization history and plant inulin production.</title>
        <authorList>
            <person name="Fan W."/>
            <person name="Wang S."/>
            <person name="Wang H."/>
            <person name="Wang A."/>
            <person name="Jiang F."/>
            <person name="Liu H."/>
            <person name="Zhao H."/>
            <person name="Xu D."/>
            <person name="Zhang Y."/>
        </authorList>
    </citation>
    <scope>NUCLEOTIDE SEQUENCE [LARGE SCALE GENOMIC DNA]</scope>
    <source>
        <strain evidence="2">cv. Punajuju</strain>
        <tissue evidence="1">Leaves</tissue>
    </source>
</reference>
<sequence length="121" mass="12899">MVSGGGAPAIGIDLGTTYSCVAVWKHDRIQIITNDQGNRTTPSCVSFTNAERLVGDGAKNQIARNPANTVFKCMKQVETCLADANMNKGSVDEVILVGAAVDEIESKKEYLEFISGLAFSN</sequence>
<keyword evidence="2" id="KW-1185">Reference proteome</keyword>
<dbReference type="Proteomes" id="UP001055811">
    <property type="component" value="Linkage Group LG02"/>
</dbReference>
<proteinExistence type="predicted"/>
<accession>A0ACB9GD37</accession>
<comment type="caution">
    <text evidence="1">The sequence shown here is derived from an EMBL/GenBank/DDBJ whole genome shotgun (WGS) entry which is preliminary data.</text>
</comment>
<organism evidence="1 2">
    <name type="scientific">Cichorium intybus</name>
    <name type="common">Chicory</name>
    <dbReference type="NCBI Taxonomy" id="13427"/>
    <lineage>
        <taxon>Eukaryota</taxon>
        <taxon>Viridiplantae</taxon>
        <taxon>Streptophyta</taxon>
        <taxon>Embryophyta</taxon>
        <taxon>Tracheophyta</taxon>
        <taxon>Spermatophyta</taxon>
        <taxon>Magnoliopsida</taxon>
        <taxon>eudicotyledons</taxon>
        <taxon>Gunneridae</taxon>
        <taxon>Pentapetalae</taxon>
        <taxon>asterids</taxon>
        <taxon>campanulids</taxon>
        <taxon>Asterales</taxon>
        <taxon>Asteraceae</taxon>
        <taxon>Cichorioideae</taxon>
        <taxon>Cichorieae</taxon>
        <taxon>Cichoriinae</taxon>
        <taxon>Cichorium</taxon>
    </lineage>
</organism>
<reference evidence="2" key="1">
    <citation type="journal article" date="2022" name="Mol. Ecol. Resour.">
        <title>The genomes of chicory, endive, great burdock and yacon provide insights into Asteraceae palaeo-polyploidization history and plant inulin production.</title>
        <authorList>
            <person name="Fan W."/>
            <person name="Wang S."/>
            <person name="Wang H."/>
            <person name="Wang A."/>
            <person name="Jiang F."/>
            <person name="Liu H."/>
            <person name="Zhao H."/>
            <person name="Xu D."/>
            <person name="Zhang Y."/>
        </authorList>
    </citation>
    <scope>NUCLEOTIDE SEQUENCE [LARGE SCALE GENOMIC DNA]</scope>
    <source>
        <strain evidence="2">cv. Punajuju</strain>
    </source>
</reference>
<evidence type="ECO:0000313" key="2">
    <source>
        <dbReference type="Proteomes" id="UP001055811"/>
    </source>
</evidence>
<protein>
    <submittedName>
        <fullName evidence="1">Uncharacterized protein</fullName>
    </submittedName>
</protein>
<name>A0ACB9GD37_CICIN</name>
<dbReference type="EMBL" id="CM042010">
    <property type="protein sequence ID" value="KAI3781524.1"/>
    <property type="molecule type" value="Genomic_DNA"/>
</dbReference>
<evidence type="ECO:0000313" key="1">
    <source>
        <dbReference type="EMBL" id="KAI3781524.1"/>
    </source>
</evidence>